<reference evidence="2" key="1">
    <citation type="submission" date="2021-01" db="EMBL/GenBank/DDBJ databases">
        <authorList>
            <person name="Corre E."/>
            <person name="Pelletier E."/>
            <person name="Niang G."/>
            <person name="Scheremetjew M."/>
            <person name="Finn R."/>
            <person name="Kale V."/>
            <person name="Holt S."/>
            <person name="Cochrane G."/>
            <person name="Meng A."/>
            <person name="Brown T."/>
            <person name="Cohen L."/>
        </authorList>
    </citation>
    <scope>NUCLEOTIDE SEQUENCE</scope>
    <source>
        <strain evidence="2">CCMP 410</strain>
    </source>
</reference>
<evidence type="ECO:0000313" key="2">
    <source>
        <dbReference type="EMBL" id="CAD9272802.1"/>
    </source>
</evidence>
<organism evidence="2">
    <name type="scientific">Grammatophora oceanica</name>
    <dbReference type="NCBI Taxonomy" id="210454"/>
    <lineage>
        <taxon>Eukaryota</taxon>
        <taxon>Sar</taxon>
        <taxon>Stramenopiles</taxon>
        <taxon>Ochrophyta</taxon>
        <taxon>Bacillariophyta</taxon>
        <taxon>Fragilariophyceae</taxon>
        <taxon>Fragilariophycidae</taxon>
        <taxon>Rhabdonematales</taxon>
        <taxon>Grammatophoraceae</taxon>
        <taxon>Grammatophora</taxon>
    </lineage>
</organism>
<gene>
    <name evidence="2" type="ORF">GOCE00092_LOCUS1709</name>
</gene>
<feature type="chain" id="PRO_5030589795" evidence="1">
    <location>
        <begin position="20"/>
        <end position="130"/>
    </location>
</feature>
<keyword evidence="1" id="KW-0732">Signal</keyword>
<accession>A0A7S1UQ70</accession>
<proteinExistence type="predicted"/>
<dbReference type="AlphaFoldDB" id="A0A7S1UQ70"/>
<name>A0A7S1UQ70_9STRA</name>
<feature type="signal peptide" evidence="1">
    <location>
        <begin position="1"/>
        <end position="19"/>
    </location>
</feature>
<sequence length="130" mass="13799">MFKLSLILLGLSVIATVSGQECVVAFNDGEEDMVLFDGDTYPNDVVSDPCGSDFDCECDSSVPGYIACRFCPFETSSGTTICAAAGEHITYAHGEGSVMTCSCEHIEGTTIKTVCEETPDPMLSLAFKIS</sequence>
<protein>
    <submittedName>
        <fullName evidence="2">Uncharacterized protein</fullName>
    </submittedName>
</protein>
<dbReference type="EMBL" id="HBGK01003174">
    <property type="protein sequence ID" value="CAD9272802.1"/>
    <property type="molecule type" value="Transcribed_RNA"/>
</dbReference>
<evidence type="ECO:0000256" key="1">
    <source>
        <dbReference type="SAM" id="SignalP"/>
    </source>
</evidence>